<dbReference type="Pfam" id="PF00046">
    <property type="entry name" value="Homeodomain"/>
    <property type="match status" value="1"/>
</dbReference>
<dbReference type="InterPro" id="IPR045224">
    <property type="entry name" value="HDZip_class_I_plant"/>
</dbReference>
<evidence type="ECO:0000259" key="9">
    <source>
        <dbReference type="PROSITE" id="PS50071"/>
    </source>
</evidence>
<evidence type="ECO:0000313" key="10">
    <source>
        <dbReference type="EMBL" id="KAL0372445.1"/>
    </source>
</evidence>
<dbReference type="InterPro" id="IPR009057">
    <property type="entry name" value="Homeodomain-like_sf"/>
</dbReference>
<reference evidence="10" key="2">
    <citation type="journal article" date="2024" name="Plant">
        <title>Genomic evolution and insights into agronomic trait innovations of Sesamum species.</title>
        <authorList>
            <person name="Miao H."/>
            <person name="Wang L."/>
            <person name="Qu L."/>
            <person name="Liu H."/>
            <person name="Sun Y."/>
            <person name="Le M."/>
            <person name="Wang Q."/>
            <person name="Wei S."/>
            <person name="Zheng Y."/>
            <person name="Lin W."/>
            <person name="Duan Y."/>
            <person name="Cao H."/>
            <person name="Xiong S."/>
            <person name="Wang X."/>
            <person name="Wei L."/>
            <person name="Li C."/>
            <person name="Ma Q."/>
            <person name="Ju M."/>
            <person name="Zhao R."/>
            <person name="Li G."/>
            <person name="Mu C."/>
            <person name="Tian Q."/>
            <person name="Mei H."/>
            <person name="Zhang T."/>
            <person name="Gao T."/>
            <person name="Zhang H."/>
        </authorList>
    </citation>
    <scope>NUCLEOTIDE SEQUENCE</scope>
    <source>
        <strain evidence="10">KEN8</strain>
    </source>
</reference>
<dbReference type="GO" id="GO:0043565">
    <property type="term" value="F:sequence-specific DNA binding"/>
    <property type="evidence" value="ECO:0007669"/>
    <property type="project" value="TreeGrafter"/>
</dbReference>
<dbReference type="PROSITE" id="PS50071">
    <property type="entry name" value="HOMEOBOX_2"/>
    <property type="match status" value="1"/>
</dbReference>
<feature type="compositionally biased region" description="Basic and acidic residues" evidence="8">
    <location>
        <begin position="28"/>
        <end position="43"/>
    </location>
</feature>
<dbReference type="EMBL" id="JACGWM010000005">
    <property type="protein sequence ID" value="KAL0372445.1"/>
    <property type="molecule type" value="Genomic_DNA"/>
</dbReference>
<name>A0AAW2QXU2_9LAMI</name>
<dbReference type="GO" id="GO:0045893">
    <property type="term" value="P:positive regulation of DNA-templated transcription"/>
    <property type="evidence" value="ECO:0007669"/>
    <property type="project" value="TreeGrafter"/>
</dbReference>
<dbReference type="PANTHER" id="PTHR24326">
    <property type="entry name" value="HOMEOBOX-LEUCINE ZIPPER PROTEIN"/>
    <property type="match status" value="1"/>
</dbReference>
<evidence type="ECO:0000256" key="2">
    <source>
        <dbReference type="ARBA" id="ARBA00023015"/>
    </source>
</evidence>
<keyword evidence="5 6" id="KW-0238">DNA-binding</keyword>
<feature type="region of interest" description="Disordered" evidence="8">
    <location>
        <begin position="1"/>
        <end position="43"/>
    </location>
</feature>
<keyword evidence="5 6" id="KW-0539">Nucleus</keyword>
<evidence type="ECO:0000256" key="3">
    <source>
        <dbReference type="ARBA" id="ARBA00023163"/>
    </source>
</evidence>
<comment type="caution">
    <text evidence="10">The sequence shown here is derived from an EMBL/GenBank/DDBJ whole genome shotgun (WGS) entry which is preliminary data.</text>
</comment>
<gene>
    <name evidence="10" type="ORF">Scaly_0926100</name>
</gene>
<evidence type="ECO:0000256" key="7">
    <source>
        <dbReference type="RuleBase" id="RU369038"/>
    </source>
</evidence>
<evidence type="ECO:0000256" key="8">
    <source>
        <dbReference type="SAM" id="MobiDB-lite"/>
    </source>
</evidence>
<comment type="function">
    <text evidence="7">Transcription factor.</text>
</comment>
<sequence length="217" mass="25387">MGFSTGIDVCEEMNNHGEDDYQTTGRKLGREEEGQHGASESLEKNFELGNKLEPERKMQLARALGLQPRQIAIWFQQEGRWKTKQLEKTTTFSRDSLKLSRRRMMHFRHRIRNFTPRYSKNSSLLGKKHWPFNRLLIMALKNKEPTESINLNKKQKVLAVQSENSSESSWIFQNSSHRQPFAANPNAGRPLPIFLIRQVEWRRLFPNPSGRNSVPRK</sequence>
<evidence type="ECO:0000256" key="6">
    <source>
        <dbReference type="RuleBase" id="RU000682"/>
    </source>
</evidence>
<proteinExistence type="inferred from homology"/>
<dbReference type="SMART" id="SM00389">
    <property type="entry name" value="HOX"/>
    <property type="match status" value="1"/>
</dbReference>
<comment type="subcellular location">
    <subcellularLocation>
        <location evidence="1 5 6">Nucleus</location>
    </subcellularLocation>
</comment>
<evidence type="ECO:0000256" key="5">
    <source>
        <dbReference type="PROSITE-ProRule" id="PRU00108"/>
    </source>
</evidence>
<dbReference type="CDD" id="cd00086">
    <property type="entry name" value="homeodomain"/>
    <property type="match status" value="1"/>
</dbReference>
<keyword evidence="5 6" id="KW-0371">Homeobox</keyword>
<dbReference type="AlphaFoldDB" id="A0AAW2QXU2"/>
<protein>
    <recommendedName>
        <fullName evidence="7">Homeobox-leucine zipper protein</fullName>
    </recommendedName>
    <alternativeName>
        <fullName evidence="7">HD-ZIP protein</fullName>
    </alternativeName>
    <alternativeName>
        <fullName evidence="7">Homeodomain transcription factor</fullName>
    </alternativeName>
</protein>
<feature type="DNA-binding region" description="Homeobox" evidence="5">
    <location>
        <begin position="42"/>
        <end position="86"/>
    </location>
</feature>
<dbReference type="SUPFAM" id="SSF46689">
    <property type="entry name" value="Homeodomain-like"/>
    <property type="match status" value="1"/>
</dbReference>
<feature type="domain" description="Homeobox" evidence="9">
    <location>
        <begin position="40"/>
        <end position="85"/>
    </location>
</feature>
<evidence type="ECO:0000256" key="1">
    <source>
        <dbReference type="ARBA" id="ARBA00004123"/>
    </source>
</evidence>
<organism evidence="10">
    <name type="scientific">Sesamum calycinum</name>
    <dbReference type="NCBI Taxonomy" id="2727403"/>
    <lineage>
        <taxon>Eukaryota</taxon>
        <taxon>Viridiplantae</taxon>
        <taxon>Streptophyta</taxon>
        <taxon>Embryophyta</taxon>
        <taxon>Tracheophyta</taxon>
        <taxon>Spermatophyta</taxon>
        <taxon>Magnoliopsida</taxon>
        <taxon>eudicotyledons</taxon>
        <taxon>Gunneridae</taxon>
        <taxon>Pentapetalae</taxon>
        <taxon>asterids</taxon>
        <taxon>lamiids</taxon>
        <taxon>Lamiales</taxon>
        <taxon>Pedaliaceae</taxon>
        <taxon>Sesamum</taxon>
    </lineage>
</organism>
<dbReference type="GO" id="GO:0005634">
    <property type="term" value="C:nucleus"/>
    <property type="evidence" value="ECO:0007669"/>
    <property type="project" value="UniProtKB-SubCell"/>
</dbReference>
<keyword evidence="2 7" id="KW-0805">Transcription regulation</keyword>
<accession>A0AAW2QXU2</accession>
<dbReference type="InterPro" id="IPR001356">
    <property type="entry name" value="HD"/>
</dbReference>
<dbReference type="Gene3D" id="1.10.10.60">
    <property type="entry name" value="Homeodomain-like"/>
    <property type="match status" value="1"/>
</dbReference>
<dbReference type="GO" id="GO:0000981">
    <property type="term" value="F:DNA-binding transcription factor activity, RNA polymerase II-specific"/>
    <property type="evidence" value="ECO:0007669"/>
    <property type="project" value="UniProtKB-UniRule"/>
</dbReference>
<keyword evidence="3 7" id="KW-0804">Transcription</keyword>
<reference evidence="10" key="1">
    <citation type="submission" date="2020-06" db="EMBL/GenBank/DDBJ databases">
        <authorList>
            <person name="Li T."/>
            <person name="Hu X."/>
            <person name="Zhang T."/>
            <person name="Song X."/>
            <person name="Zhang H."/>
            <person name="Dai N."/>
            <person name="Sheng W."/>
            <person name="Hou X."/>
            <person name="Wei L."/>
        </authorList>
    </citation>
    <scope>NUCLEOTIDE SEQUENCE</scope>
    <source>
        <strain evidence="10">KEN8</strain>
        <tissue evidence="10">Leaf</tissue>
    </source>
</reference>
<evidence type="ECO:0000256" key="4">
    <source>
        <dbReference type="ARBA" id="ARBA00025748"/>
    </source>
</evidence>
<dbReference type="PANTHER" id="PTHR24326:SF176">
    <property type="entry name" value="HOMEOBOX-LEUCINE ZIPPER PROTEIN ATHB-13"/>
    <property type="match status" value="1"/>
</dbReference>
<comment type="similarity">
    <text evidence="4 7">Belongs to the HD-ZIP homeobox family. Class I subfamily.</text>
</comment>